<accession>A0AAV0NZX5</accession>
<keyword evidence="2" id="KW-1185">Reference proteome</keyword>
<dbReference type="EMBL" id="CAMGYJ010000008">
    <property type="protein sequence ID" value="CAI0464260.1"/>
    <property type="molecule type" value="Genomic_DNA"/>
</dbReference>
<sequence>MKESYRKWKSRLRTDYKKFDTDEEQMQNIPEGLTTENWEKMLQVFASKEFVELS</sequence>
<evidence type="ECO:0000313" key="2">
    <source>
        <dbReference type="Proteomes" id="UP001154282"/>
    </source>
</evidence>
<reference evidence="1" key="1">
    <citation type="submission" date="2022-08" db="EMBL/GenBank/DDBJ databases">
        <authorList>
            <person name="Gutierrez-Valencia J."/>
        </authorList>
    </citation>
    <scope>NUCLEOTIDE SEQUENCE</scope>
</reference>
<organism evidence="1 2">
    <name type="scientific">Linum tenue</name>
    <dbReference type="NCBI Taxonomy" id="586396"/>
    <lineage>
        <taxon>Eukaryota</taxon>
        <taxon>Viridiplantae</taxon>
        <taxon>Streptophyta</taxon>
        <taxon>Embryophyta</taxon>
        <taxon>Tracheophyta</taxon>
        <taxon>Spermatophyta</taxon>
        <taxon>Magnoliopsida</taxon>
        <taxon>eudicotyledons</taxon>
        <taxon>Gunneridae</taxon>
        <taxon>Pentapetalae</taxon>
        <taxon>rosids</taxon>
        <taxon>fabids</taxon>
        <taxon>Malpighiales</taxon>
        <taxon>Linaceae</taxon>
        <taxon>Linum</taxon>
    </lineage>
</organism>
<name>A0AAV0NZX5_9ROSI</name>
<dbReference type="Proteomes" id="UP001154282">
    <property type="component" value="Unassembled WGS sequence"/>
</dbReference>
<gene>
    <name evidence="1" type="ORF">LITE_LOCUS36113</name>
</gene>
<proteinExistence type="predicted"/>
<comment type="caution">
    <text evidence="1">The sequence shown here is derived from an EMBL/GenBank/DDBJ whole genome shotgun (WGS) entry which is preliminary data.</text>
</comment>
<dbReference type="AlphaFoldDB" id="A0AAV0NZX5"/>
<feature type="non-terminal residue" evidence="1">
    <location>
        <position position="54"/>
    </location>
</feature>
<protein>
    <submittedName>
        <fullName evidence="1">Uncharacterized protein</fullName>
    </submittedName>
</protein>
<evidence type="ECO:0000313" key="1">
    <source>
        <dbReference type="EMBL" id="CAI0464260.1"/>
    </source>
</evidence>